<gene>
    <name evidence="1" type="ORF">CSSPTR1EN2_LOCUS4766</name>
</gene>
<organism evidence="1 2">
    <name type="scientific">Sphagnum troendelagicum</name>
    <dbReference type="NCBI Taxonomy" id="128251"/>
    <lineage>
        <taxon>Eukaryota</taxon>
        <taxon>Viridiplantae</taxon>
        <taxon>Streptophyta</taxon>
        <taxon>Embryophyta</taxon>
        <taxon>Bryophyta</taxon>
        <taxon>Sphagnophytina</taxon>
        <taxon>Sphagnopsida</taxon>
        <taxon>Sphagnales</taxon>
        <taxon>Sphagnaceae</taxon>
        <taxon>Sphagnum</taxon>
    </lineage>
</organism>
<evidence type="ECO:0000313" key="1">
    <source>
        <dbReference type="EMBL" id="CAK9199097.1"/>
    </source>
</evidence>
<proteinExistence type="predicted"/>
<name>A0ABP0TKQ7_9BRYO</name>
<evidence type="ECO:0000313" key="2">
    <source>
        <dbReference type="Proteomes" id="UP001497512"/>
    </source>
</evidence>
<dbReference type="Proteomes" id="UP001497512">
    <property type="component" value="Chromosome 12"/>
</dbReference>
<sequence>MLMMSSDGPISAYVNAHVATSMRLSHFPMHMDSLKIGHRKQKTAGFQGMHGYWQSAILTRPLALKSTWDGASKPLTAICIPNHFGESGGPSSLEATAKCNNFTPSVLNENAGTDKCQ</sequence>
<protein>
    <submittedName>
        <fullName evidence="1">Uncharacterized protein</fullName>
    </submittedName>
</protein>
<keyword evidence="2" id="KW-1185">Reference proteome</keyword>
<reference evidence="1" key="1">
    <citation type="submission" date="2024-02" db="EMBL/GenBank/DDBJ databases">
        <authorList>
            <consortium name="ELIXIR-Norway"/>
            <consortium name="Elixir Norway"/>
        </authorList>
    </citation>
    <scope>NUCLEOTIDE SEQUENCE</scope>
</reference>
<accession>A0ABP0TKQ7</accession>
<dbReference type="EMBL" id="OZ019904">
    <property type="protein sequence ID" value="CAK9199097.1"/>
    <property type="molecule type" value="Genomic_DNA"/>
</dbReference>